<proteinExistence type="predicted"/>
<comment type="caution">
    <text evidence="1">The sequence shown here is derived from an EMBL/GenBank/DDBJ whole genome shotgun (WGS) entry which is preliminary data.</text>
</comment>
<protein>
    <submittedName>
        <fullName evidence="1">Uncharacterized protein</fullName>
    </submittedName>
</protein>
<accession>A0A4Z2JE06</accession>
<sequence length="243" mass="27599">MVSAMEDTCVVQAVFALRFRRLPLVSQPPYFVAYFPLAPALCYELRKRMFSTVSGFKGQDVTMKKKDVDSRDVARRASHHKRLFESGCCQVDEHISPSPNPSPWIPAHIRKIFILIFHHSHVSVHMNRDAHNYTAQASSLQTERRIDEDTKIKREEGVVSVGKTPQRQPERGEIEMQRRVAIPRGKPAPTYVEACSSFGWWRERSGAERLLRAVGRRVSSITTCSLQVNPTAPGFQKASWPIG</sequence>
<reference evidence="1 2" key="1">
    <citation type="submission" date="2019-03" db="EMBL/GenBank/DDBJ databases">
        <title>First draft genome of Liparis tanakae, snailfish: a comprehensive survey of snailfish specific genes.</title>
        <authorList>
            <person name="Kim W."/>
            <person name="Song I."/>
            <person name="Jeong J.-H."/>
            <person name="Kim D."/>
            <person name="Kim S."/>
            <person name="Ryu S."/>
            <person name="Song J.Y."/>
            <person name="Lee S.K."/>
        </authorList>
    </citation>
    <scope>NUCLEOTIDE SEQUENCE [LARGE SCALE GENOMIC DNA]</scope>
    <source>
        <tissue evidence="1">Muscle</tissue>
    </source>
</reference>
<name>A0A4Z2JE06_9TELE</name>
<dbReference type="EMBL" id="SRLO01000007">
    <property type="protein sequence ID" value="TNN88074.1"/>
    <property type="molecule type" value="Genomic_DNA"/>
</dbReference>
<evidence type="ECO:0000313" key="2">
    <source>
        <dbReference type="Proteomes" id="UP000314294"/>
    </source>
</evidence>
<dbReference type="Proteomes" id="UP000314294">
    <property type="component" value="Unassembled WGS sequence"/>
</dbReference>
<evidence type="ECO:0000313" key="1">
    <source>
        <dbReference type="EMBL" id="TNN88074.1"/>
    </source>
</evidence>
<organism evidence="1 2">
    <name type="scientific">Liparis tanakae</name>
    <name type="common">Tanaka's snailfish</name>
    <dbReference type="NCBI Taxonomy" id="230148"/>
    <lineage>
        <taxon>Eukaryota</taxon>
        <taxon>Metazoa</taxon>
        <taxon>Chordata</taxon>
        <taxon>Craniata</taxon>
        <taxon>Vertebrata</taxon>
        <taxon>Euteleostomi</taxon>
        <taxon>Actinopterygii</taxon>
        <taxon>Neopterygii</taxon>
        <taxon>Teleostei</taxon>
        <taxon>Neoteleostei</taxon>
        <taxon>Acanthomorphata</taxon>
        <taxon>Eupercaria</taxon>
        <taxon>Perciformes</taxon>
        <taxon>Cottioidei</taxon>
        <taxon>Cottales</taxon>
        <taxon>Liparidae</taxon>
        <taxon>Liparis</taxon>
    </lineage>
</organism>
<keyword evidence="2" id="KW-1185">Reference proteome</keyword>
<dbReference type="AlphaFoldDB" id="A0A4Z2JE06"/>
<gene>
    <name evidence="1" type="ORF">EYF80_001655</name>
</gene>